<comment type="caution">
    <text evidence="1">The sequence shown here is derived from an EMBL/GenBank/DDBJ whole genome shotgun (WGS) entry which is preliminary data.</text>
</comment>
<accession>A0A645FGT0</accession>
<sequence>MRTLNQLGQPPVSFDKVISVAFGVGGCKTDPLKPINRVNGIQQLHKRGLALQHRQIPPPIAGDDLPKKGHFLNPARHQRAYLIDDLRDRAAAFGSPGEGDDAEGAVLITALHDTDKRSNSLARGGPGEMLPDSPFAAGFLSDINNLAGGSRKQLIKVLSGMVDLLGPQYEANAGHLLQELRSPALGHTA</sequence>
<dbReference type="AlphaFoldDB" id="A0A645FGT0"/>
<name>A0A645FGT0_9ZZZZ</name>
<organism evidence="1">
    <name type="scientific">bioreactor metagenome</name>
    <dbReference type="NCBI Taxonomy" id="1076179"/>
    <lineage>
        <taxon>unclassified sequences</taxon>
        <taxon>metagenomes</taxon>
        <taxon>ecological metagenomes</taxon>
    </lineage>
</organism>
<dbReference type="EMBL" id="VSSQ01057933">
    <property type="protein sequence ID" value="MPN11694.1"/>
    <property type="molecule type" value="Genomic_DNA"/>
</dbReference>
<proteinExistence type="predicted"/>
<gene>
    <name evidence="1" type="ORF">SDC9_159001</name>
</gene>
<evidence type="ECO:0000313" key="1">
    <source>
        <dbReference type="EMBL" id="MPN11694.1"/>
    </source>
</evidence>
<reference evidence="1" key="1">
    <citation type="submission" date="2019-08" db="EMBL/GenBank/DDBJ databases">
        <authorList>
            <person name="Kucharzyk K."/>
            <person name="Murdoch R.W."/>
            <person name="Higgins S."/>
            <person name="Loffler F."/>
        </authorList>
    </citation>
    <scope>NUCLEOTIDE SEQUENCE</scope>
</reference>
<dbReference type="PROSITE" id="PS51257">
    <property type="entry name" value="PROKAR_LIPOPROTEIN"/>
    <property type="match status" value="1"/>
</dbReference>
<protein>
    <submittedName>
        <fullName evidence="1">Uncharacterized protein</fullName>
    </submittedName>
</protein>